<dbReference type="OrthoDB" id="2881112at2759"/>
<dbReference type="Gene3D" id="6.10.140.2220">
    <property type="match status" value="1"/>
</dbReference>
<dbReference type="InParanoid" id="A0A409YBK8"/>
<evidence type="ECO:0000256" key="5">
    <source>
        <dbReference type="SAM" id="MobiDB-lite"/>
    </source>
</evidence>
<keyword evidence="6" id="KW-0812">Transmembrane</keyword>
<evidence type="ECO:0000256" key="4">
    <source>
        <dbReference type="PROSITE-ProRule" id="PRU00134"/>
    </source>
</evidence>
<name>A0A409YBK8_9AGAR</name>
<evidence type="ECO:0000259" key="7">
    <source>
        <dbReference type="PROSITE" id="PS50865"/>
    </source>
</evidence>
<keyword evidence="2 4" id="KW-0863">Zinc-finger</keyword>
<evidence type="ECO:0000313" key="8">
    <source>
        <dbReference type="EMBL" id="PPR00379.1"/>
    </source>
</evidence>
<evidence type="ECO:0000256" key="2">
    <source>
        <dbReference type="ARBA" id="ARBA00022771"/>
    </source>
</evidence>
<dbReference type="PROSITE" id="PS50865">
    <property type="entry name" value="ZF_MYND_2"/>
    <property type="match status" value="1"/>
</dbReference>
<feature type="transmembrane region" description="Helical" evidence="6">
    <location>
        <begin position="138"/>
        <end position="156"/>
    </location>
</feature>
<keyword evidence="9" id="KW-1185">Reference proteome</keyword>
<accession>A0A409YBK8</accession>
<feature type="transmembrane region" description="Helical" evidence="6">
    <location>
        <begin position="64"/>
        <end position="86"/>
    </location>
</feature>
<evidence type="ECO:0000256" key="3">
    <source>
        <dbReference type="ARBA" id="ARBA00022833"/>
    </source>
</evidence>
<dbReference type="EMBL" id="NHTK01001313">
    <property type="protein sequence ID" value="PPR00379.1"/>
    <property type="molecule type" value="Genomic_DNA"/>
</dbReference>
<dbReference type="InterPro" id="IPR002893">
    <property type="entry name" value="Znf_MYND"/>
</dbReference>
<feature type="region of interest" description="Disordered" evidence="5">
    <location>
        <begin position="203"/>
        <end position="247"/>
    </location>
</feature>
<evidence type="ECO:0000256" key="1">
    <source>
        <dbReference type="ARBA" id="ARBA00022723"/>
    </source>
</evidence>
<keyword evidence="6" id="KW-0472">Membrane</keyword>
<comment type="caution">
    <text evidence="8">The sequence shown here is derived from an EMBL/GenBank/DDBJ whole genome shotgun (WGS) entry which is preliminary data.</text>
</comment>
<feature type="transmembrane region" description="Helical" evidence="6">
    <location>
        <begin position="106"/>
        <end position="126"/>
    </location>
</feature>
<evidence type="ECO:0000313" key="9">
    <source>
        <dbReference type="Proteomes" id="UP000284842"/>
    </source>
</evidence>
<feature type="domain" description="MYND-type" evidence="7">
    <location>
        <begin position="255"/>
        <end position="278"/>
    </location>
</feature>
<proteinExistence type="predicted"/>
<organism evidence="8 9">
    <name type="scientific">Panaeolus cyanescens</name>
    <dbReference type="NCBI Taxonomy" id="181874"/>
    <lineage>
        <taxon>Eukaryota</taxon>
        <taxon>Fungi</taxon>
        <taxon>Dikarya</taxon>
        <taxon>Basidiomycota</taxon>
        <taxon>Agaricomycotina</taxon>
        <taxon>Agaricomycetes</taxon>
        <taxon>Agaricomycetidae</taxon>
        <taxon>Agaricales</taxon>
        <taxon>Agaricineae</taxon>
        <taxon>Galeropsidaceae</taxon>
        <taxon>Panaeolus</taxon>
    </lineage>
</organism>
<dbReference type="GO" id="GO:0008270">
    <property type="term" value="F:zinc ion binding"/>
    <property type="evidence" value="ECO:0007669"/>
    <property type="project" value="UniProtKB-KW"/>
</dbReference>
<dbReference type="Proteomes" id="UP000284842">
    <property type="component" value="Unassembled WGS sequence"/>
</dbReference>
<keyword evidence="1" id="KW-0479">Metal-binding</keyword>
<protein>
    <recommendedName>
        <fullName evidence="7">MYND-type domain-containing protein</fullName>
    </recommendedName>
</protein>
<dbReference type="Pfam" id="PF01753">
    <property type="entry name" value="zf-MYND"/>
    <property type="match status" value="1"/>
</dbReference>
<dbReference type="AlphaFoldDB" id="A0A409YBK8"/>
<dbReference type="SUPFAM" id="SSF144232">
    <property type="entry name" value="HIT/MYND zinc finger-like"/>
    <property type="match status" value="1"/>
</dbReference>
<evidence type="ECO:0000256" key="6">
    <source>
        <dbReference type="SAM" id="Phobius"/>
    </source>
</evidence>
<gene>
    <name evidence="8" type="ORF">CVT24_004441</name>
</gene>
<keyword evidence="3" id="KW-0862">Zinc</keyword>
<sequence length="617" mass="69017">MSIPLQKTKDFAQHVDEKLSDPVGNPIRSAQRTVEATKKVIGQQSSQMGGPNSRKAQRVVFAKGVFDVVLSLSLVFVPWLLYDGWISRMVSKATMLPLADSRSEPHSAFALASLIMGAGVAGIAAAESSSDDAFKVMATLNGVFAFIALSGCLLSPQTFGSSFLLLAGLQDVVWFASIVKAGRYDPLETLGLSWKAVSREEGAMKRREEREVHKERREKARLEKGEKSNMEKREKETHKEKSKAEDSELNKASEKCEFVAYCSKECQTKHWTTHKPQCKLVCFQLKILDLVRRALEDPKILHYFRVAIAVNGNLPSYSPDKLATTMFTSHQKIILDPSAQATSDISTHLINEMFKQNVRPEKMKLPSPNNMEILRNVEGYLKFDGPPPCNIGGGSDVKDATDLYKLAKETQRRGYYPHDKWTAAQEERYAGKMGVERVKNPVVVIDWWWDNYVVQNAIEITPEAMRDAKRRSIDPSMQLDLPSGEVALDGSRIRVVNGICGLNGDINAYIRGNASLNLKEKMNTYDKKDVNTYIQENATLDLKEKMSTYDKNQILKALRLRDRNLIKPGFEGDHPNMSHGLMMIQSVGDYNQRVCHGEGARMTSTSSVPESPNVTHG</sequence>
<reference evidence="8 9" key="1">
    <citation type="journal article" date="2018" name="Evol. Lett.">
        <title>Horizontal gene cluster transfer increased hallucinogenic mushroom diversity.</title>
        <authorList>
            <person name="Reynolds H.T."/>
            <person name="Vijayakumar V."/>
            <person name="Gluck-Thaler E."/>
            <person name="Korotkin H.B."/>
            <person name="Matheny P.B."/>
            <person name="Slot J.C."/>
        </authorList>
    </citation>
    <scope>NUCLEOTIDE SEQUENCE [LARGE SCALE GENOMIC DNA]</scope>
    <source>
        <strain evidence="8 9">2629</strain>
    </source>
</reference>
<keyword evidence="6" id="KW-1133">Transmembrane helix</keyword>